<evidence type="ECO:0000259" key="17">
    <source>
        <dbReference type="PROSITE" id="PS50902"/>
    </source>
</evidence>
<evidence type="ECO:0000256" key="6">
    <source>
        <dbReference type="ARBA" id="ARBA00022485"/>
    </source>
</evidence>
<protein>
    <recommendedName>
        <fullName evidence="5">assimilatory sulfite reductase (NADPH)</fullName>
        <ecNumber evidence="5">1.8.1.2</ecNumber>
    </recommendedName>
</protein>
<dbReference type="EMBL" id="NBSH01000011">
    <property type="protein sequence ID" value="ORX35384.1"/>
    <property type="molecule type" value="Genomic_DNA"/>
</dbReference>
<dbReference type="Gene3D" id="3.40.50.970">
    <property type="match status" value="1"/>
</dbReference>
<keyword evidence="11" id="KW-0560">Oxidoreductase</keyword>
<keyword evidence="9" id="KW-0479">Metal-binding</keyword>
<dbReference type="FunFam" id="3.30.413.10:FF:000003">
    <property type="entry name" value="Sulfite reductase [NADPH] hemoprotein beta-component"/>
    <property type="match status" value="1"/>
</dbReference>
<dbReference type="SUPFAM" id="SSF55124">
    <property type="entry name" value="Nitrite/Sulfite reductase N-terminal domain-like"/>
    <property type="match status" value="2"/>
</dbReference>
<evidence type="ECO:0000313" key="18">
    <source>
        <dbReference type="EMBL" id="ORX35384.1"/>
    </source>
</evidence>
<comment type="similarity">
    <text evidence="4">Belongs to the nitrite and sulfite reductase 4Fe-4S domain family.</text>
</comment>
<dbReference type="RefSeq" id="XP_021869574.1">
    <property type="nucleotide sequence ID" value="XM_022019285.1"/>
</dbReference>
<keyword evidence="12" id="KW-0408">Iron</keyword>
<dbReference type="FunFam" id="3.40.50.360:FF:000016">
    <property type="entry name" value="Sulfite reductase subunit beta"/>
    <property type="match status" value="1"/>
</dbReference>
<feature type="domain" description="Flavodoxin-like" evidence="17">
    <location>
        <begin position="627"/>
        <end position="783"/>
    </location>
</feature>
<dbReference type="Gene3D" id="3.30.413.10">
    <property type="entry name" value="Sulfite Reductase Hemoprotein, domain 1"/>
    <property type="match status" value="2"/>
</dbReference>
<dbReference type="Proteomes" id="UP000193218">
    <property type="component" value="Unassembled WGS sequence"/>
</dbReference>
<dbReference type="FunFam" id="3.90.480.20:FF:000012">
    <property type="entry name" value="Sulfite reductase beta subunit"/>
    <property type="match status" value="1"/>
</dbReference>
<dbReference type="Pfam" id="PF01077">
    <property type="entry name" value="NIR_SIR"/>
    <property type="match status" value="1"/>
</dbReference>
<keyword evidence="13" id="KW-0411">Iron-sulfur</keyword>
<dbReference type="NCBIfam" id="TIGR02041">
    <property type="entry name" value="CysI"/>
    <property type="match status" value="1"/>
</dbReference>
<comment type="cofactor">
    <cofactor evidence="2">
        <name>[4Fe-4S] cluster</name>
        <dbReference type="ChEBI" id="CHEBI:49883"/>
    </cofactor>
</comment>
<dbReference type="Gene3D" id="3.40.50.360">
    <property type="match status" value="1"/>
</dbReference>
<keyword evidence="19" id="KW-1185">Reference proteome</keyword>
<dbReference type="InterPro" id="IPR029039">
    <property type="entry name" value="Flavoprotein-like_sf"/>
</dbReference>
<dbReference type="OrthoDB" id="1688044at2759"/>
<evidence type="ECO:0000256" key="15">
    <source>
        <dbReference type="ARBA" id="ARBA00052219"/>
    </source>
</evidence>
<evidence type="ECO:0000256" key="8">
    <source>
        <dbReference type="ARBA" id="ARBA00022617"/>
    </source>
</evidence>
<dbReference type="GO" id="GO:0019344">
    <property type="term" value="P:cysteine biosynthetic process"/>
    <property type="evidence" value="ECO:0007669"/>
    <property type="project" value="UniProtKB-KW"/>
</dbReference>
<evidence type="ECO:0000256" key="4">
    <source>
        <dbReference type="ARBA" id="ARBA00010429"/>
    </source>
</evidence>
<keyword evidence="8" id="KW-0349">Heme</keyword>
<evidence type="ECO:0000256" key="13">
    <source>
        <dbReference type="ARBA" id="ARBA00023014"/>
    </source>
</evidence>
<keyword evidence="7" id="KW-0028">Amino-acid biosynthesis</keyword>
<dbReference type="EC" id="1.8.1.2" evidence="5"/>
<dbReference type="GO" id="GO:0050661">
    <property type="term" value="F:NADP binding"/>
    <property type="evidence" value="ECO:0007669"/>
    <property type="project" value="InterPro"/>
</dbReference>
<dbReference type="SUPFAM" id="SSF56014">
    <property type="entry name" value="Nitrite and sulphite reductase 4Fe-4S domain-like"/>
    <property type="match status" value="2"/>
</dbReference>
<dbReference type="InParanoid" id="A0A1Y1UCX6"/>
<dbReference type="GO" id="GO:0004783">
    <property type="term" value="F:sulfite reductase (NADPH) activity"/>
    <property type="evidence" value="ECO:0007669"/>
    <property type="project" value="UniProtKB-EC"/>
</dbReference>
<dbReference type="NCBIfam" id="NF010029">
    <property type="entry name" value="PRK13504.1"/>
    <property type="match status" value="1"/>
</dbReference>
<keyword evidence="14" id="KW-0198">Cysteine biosynthesis</keyword>
<evidence type="ECO:0000313" key="19">
    <source>
        <dbReference type="Proteomes" id="UP000193218"/>
    </source>
</evidence>
<dbReference type="Pfam" id="PF00258">
    <property type="entry name" value="Flavodoxin_1"/>
    <property type="match status" value="1"/>
</dbReference>
<dbReference type="InterPro" id="IPR001094">
    <property type="entry name" value="Flavdoxin-like"/>
</dbReference>
<evidence type="ECO:0000256" key="1">
    <source>
        <dbReference type="ARBA" id="ARBA00001929"/>
    </source>
</evidence>
<keyword evidence="6" id="KW-0004">4Fe-4S</keyword>
<dbReference type="InterPro" id="IPR011786">
    <property type="entry name" value="CysI"/>
</dbReference>
<dbReference type="SUPFAM" id="SSF52218">
    <property type="entry name" value="Flavoproteins"/>
    <property type="match status" value="1"/>
</dbReference>
<dbReference type="PROSITE" id="PS50902">
    <property type="entry name" value="FLAVODOXIN_LIKE"/>
    <property type="match status" value="1"/>
</dbReference>
<dbReference type="Gene3D" id="3.90.480.20">
    <property type="match status" value="1"/>
</dbReference>
<evidence type="ECO:0000256" key="16">
    <source>
        <dbReference type="SAM" id="MobiDB-lite"/>
    </source>
</evidence>
<evidence type="ECO:0000256" key="5">
    <source>
        <dbReference type="ARBA" id="ARBA00012604"/>
    </source>
</evidence>
<dbReference type="GO" id="GO:0050311">
    <property type="term" value="F:sulfite reductase (ferredoxin) activity"/>
    <property type="evidence" value="ECO:0007669"/>
    <property type="project" value="TreeGrafter"/>
</dbReference>
<dbReference type="GO" id="GO:0000103">
    <property type="term" value="P:sulfate assimilation"/>
    <property type="evidence" value="ECO:0007669"/>
    <property type="project" value="UniProtKB-ARBA"/>
</dbReference>
<evidence type="ECO:0000256" key="3">
    <source>
        <dbReference type="ARBA" id="ARBA00004774"/>
    </source>
</evidence>
<dbReference type="InterPro" id="IPR008254">
    <property type="entry name" value="Flavodoxin/NO_synth"/>
</dbReference>
<dbReference type="GO" id="GO:0010181">
    <property type="term" value="F:FMN binding"/>
    <property type="evidence" value="ECO:0007669"/>
    <property type="project" value="InterPro"/>
</dbReference>
<dbReference type="PANTHER" id="PTHR11493">
    <property type="entry name" value="SULFITE REDUCTASE [NADPH] SUBUNIT BETA-RELATED"/>
    <property type="match status" value="1"/>
</dbReference>
<dbReference type="GeneID" id="33561094"/>
<dbReference type="GO" id="GO:0051539">
    <property type="term" value="F:4 iron, 4 sulfur cluster binding"/>
    <property type="evidence" value="ECO:0007669"/>
    <property type="project" value="UniProtKB-KW"/>
</dbReference>
<accession>A0A1Y1UCX6</accession>
<dbReference type="PANTHER" id="PTHR11493:SF47">
    <property type="entry name" value="SULFITE REDUCTASE [NADPH] SUBUNIT BETA"/>
    <property type="match status" value="1"/>
</dbReference>
<proteinExistence type="inferred from homology"/>
<dbReference type="InterPro" id="IPR006067">
    <property type="entry name" value="NO2/SO3_Rdtase_4Fe4S_dom"/>
</dbReference>
<reference evidence="18 19" key="1">
    <citation type="submission" date="2017-03" db="EMBL/GenBank/DDBJ databases">
        <title>Widespread Adenine N6-methylation of Active Genes in Fungi.</title>
        <authorList>
            <consortium name="DOE Joint Genome Institute"/>
            <person name="Mondo S.J."/>
            <person name="Dannebaum R.O."/>
            <person name="Kuo R.C."/>
            <person name="Louie K.B."/>
            <person name="Bewick A.J."/>
            <person name="Labutti K."/>
            <person name="Haridas S."/>
            <person name="Kuo A."/>
            <person name="Salamov A."/>
            <person name="Ahrendt S.R."/>
            <person name="Lau R."/>
            <person name="Bowen B.P."/>
            <person name="Lipzen A."/>
            <person name="Sullivan W."/>
            <person name="Andreopoulos W.B."/>
            <person name="Clum A."/>
            <person name="Lindquist E."/>
            <person name="Daum C."/>
            <person name="Northen T.R."/>
            <person name="Ramamoorthy G."/>
            <person name="Schmitz R.J."/>
            <person name="Gryganskyi A."/>
            <person name="Culley D."/>
            <person name="Magnuson J."/>
            <person name="James T.Y."/>
            <person name="O'Malley M.A."/>
            <person name="Stajich J.E."/>
            <person name="Spatafora J.W."/>
            <person name="Visel A."/>
            <person name="Grigoriev I.V."/>
        </authorList>
    </citation>
    <scope>NUCLEOTIDE SEQUENCE [LARGE SCALE GENOMIC DNA]</scope>
    <source>
        <strain evidence="18 19">NRRL Y-17943</strain>
    </source>
</reference>
<evidence type="ECO:0000256" key="12">
    <source>
        <dbReference type="ARBA" id="ARBA00023004"/>
    </source>
</evidence>
<dbReference type="InterPro" id="IPR045169">
    <property type="entry name" value="NO2/SO3_Rdtase_4Fe4S_prot"/>
</dbReference>
<dbReference type="PROSITE" id="PS00365">
    <property type="entry name" value="NIR_SIR"/>
    <property type="match status" value="1"/>
</dbReference>
<dbReference type="GO" id="GO:0009337">
    <property type="term" value="C:sulfite reductase complex (NADPH)"/>
    <property type="evidence" value="ECO:0007669"/>
    <property type="project" value="InterPro"/>
</dbReference>
<evidence type="ECO:0000256" key="7">
    <source>
        <dbReference type="ARBA" id="ARBA00022605"/>
    </source>
</evidence>
<evidence type="ECO:0000256" key="10">
    <source>
        <dbReference type="ARBA" id="ARBA00022857"/>
    </source>
</evidence>
<comment type="pathway">
    <text evidence="3">Sulfur metabolism; hydrogen sulfide biosynthesis; hydrogen sulfide from sulfite (NADPH route): step 1/1.</text>
</comment>
<dbReference type="Gene3D" id="3.90.480.10">
    <property type="entry name" value="Sulfite Reductase Hemoprotein,Domain 2"/>
    <property type="match status" value="1"/>
</dbReference>
<dbReference type="PRINTS" id="PR00397">
    <property type="entry name" value="SIROHAEM"/>
</dbReference>
<evidence type="ECO:0000256" key="2">
    <source>
        <dbReference type="ARBA" id="ARBA00001966"/>
    </source>
</evidence>
<dbReference type="InterPro" id="IPR036136">
    <property type="entry name" value="Nit/Sulf_reduc_fer-like_dom_sf"/>
</dbReference>
<evidence type="ECO:0000256" key="11">
    <source>
        <dbReference type="ARBA" id="ARBA00023002"/>
    </source>
</evidence>
<dbReference type="STRING" id="4999.A0A1Y1UCX6"/>
<dbReference type="SUPFAM" id="SSF52518">
    <property type="entry name" value="Thiamin diphosphate-binding fold (THDP-binding)"/>
    <property type="match status" value="1"/>
</dbReference>
<evidence type="ECO:0000256" key="14">
    <source>
        <dbReference type="ARBA" id="ARBA00023192"/>
    </source>
</evidence>
<dbReference type="GO" id="GO:0020037">
    <property type="term" value="F:heme binding"/>
    <property type="evidence" value="ECO:0007669"/>
    <property type="project" value="InterPro"/>
</dbReference>
<name>A0A1Y1UCX6_9TREE</name>
<gene>
    <name evidence="18" type="ORF">BD324DRAFT_94220</name>
</gene>
<dbReference type="GO" id="GO:0046872">
    <property type="term" value="F:metal ion binding"/>
    <property type="evidence" value="ECO:0007669"/>
    <property type="project" value="UniProtKB-KW"/>
</dbReference>
<dbReference type="Pfam" id="PF03460">
    <property type="entry name" value="NIR_SIR_ferr"/>
    <property type="match status" value="2"/>
</dbReference>
<dbReference type="HAMAP" id="MF_01540">
    <property type="entry name" value="CysI"/>
    <property type="match status" value="1"/>
</dbReference>
<comment type="catalytic activity">
    <reaction evidence="15">
        <text>hydrogen sulfide + 3 NADP(+) + 3 H2O = sulfite + 3 NADPH + 4 H(+)</text>
        <dbReference type="Rhea" id="RHEA:13801"/>
        <dbReference type="ChEBI" id="CHEBI:15377"/>
        <dbReference type="ChEBI" id="CHEBI:15378"/>
        <dbReference type="ChEBI" id="CHEBI:17359"/>
        <dbReference type="ChEBI" id="CHEBI:29919"/>
        <dbReference type="ChEBI" id="CHEBI:57783"/>
        <dbReference type="ChEBI" id="CHEBI:58349"/>
        <dbReference type="EC" id="1.8.1.2"/>
    </reaction>
</comment>
<dbReference type="PRINTS" id="PR00369">
    <property type="entry name" value="FLAVODOXIN"/>
</dbReference>
<organism evidence="18 19">
    <name type="scientific">Kockovaella imperatae</name>
    <dbReference type="NCBI Taxonomy" id="4999"/>
    <lineage>
        <taxon>Eukaryota</taxon>
        <taxon>Fungi</taxon>
        <taxon>Dikarya</taxon>
        <taxon>Basidiomycota</taxon>
        <taxon>Agaricomycotina</taxon>
        <taxon>Tremellomycetes</taxon>
        <taxon>Tremellales</taxon>
        <taxon>Cuniculitremaceae</taxon>
        <taxon>Kockovaella</taxon>
    </lineage>
</organism>
<feature type="region of interest" description="Disordered" evidence="16">
    <location>
        <begin position="266"/>
        <end position="285"/>
    </location>
</feature>
<dbReference type="InterPro" id="IPR006066">
    <property type="entry name" value="NO2/SO3_Rdtase_FeS/sirohaem_BS"/>
</dbReference>
<sequence>MSSLLETLATLPGASYTHPISTSIPSSSKLNPYLPLPSTSTLFTDSSFLHTVPANTSSSVVHVLGSESVISSRDKDSLVLISRTPQEAYDHSVLALKVAKSGISTFHFVGSAALSGSPTILPNVEEWLESSTPALNGHSSDPDAEERLNSAYEAAALSLLKATRRAQRPFVTHDSNPKPSRAILNFLPYTPELSGEQLIDISLASPLPRDKVRHAVKGFSEIIVLESGSGKYGPAWASVVDALEGSDYPIRSILAGSNPDIASALSSSAPVSRTGSPLPSPSIPKTSITIPSAESKYTDLLASSPSPLEILNDPASLSASESTSPLYAFGKAVAIRREREQLVELAKSVLKAPNTRTEVHEALSQWLLVRDEAASSQAGEKAEKALGEGSSADEKSLLELGRKGHWAKKNLWIVISNSWAQDLASSGLHHALASGLDINLLVYETASSPFSPLAPPQPSRERKKDLALYALNMGDVYTSSVAVYADFAGVINAMREAEAYPGPGLVLAYLPWGDKEDGQSVGQGEVAGPLERLRETKRAVSGGWWPMFRWNPAAQDGKQFILDSPAIKTALSQFLDRQSHLSQLTRASPAIDASVTSSKGTELVAARKEKAKRAYDALLNSLDGPGLLVLYASDGGTAEKVSKRLVSRAKMRGVNATLQVFDGIAANAVEALGAEKNAVFITAVAGQGESPLNGRELTKKLGTLSADSIGESWKDLKVSVFGMGDSNYWPRKEDYIYYNKPAKDLFPRLLSLGASELAPLGLGDDQDPDGYMTAYKPWEASLWRALGVDAVEVVEAQEEVVANEHIKIASDYLRGTILEGLADQSTGAIGPSDAQLTKFHGTYMQDDRDIRESLTAQGLEPAYSFMIRCRMPGGVCTPEQWLAMDRIADEHGNSTFKLTTRQTFQFHGIIKKHLKPAMQAINKSLLDTIAACGDVNRNVQCTVNPALSHIHQTVYDFSKNMSEYLLPKTSAYHEIWLDKKQVAGGEVADLEPLYGPTYLPRKFKMAVAVPPDNGVDVFTNDVGFIAIVENDKVVGYNVTVGGGMGVTHSNKKTYPRLGDLIGFVLPEDAIKAAESIMIVQRDNGNRQDRKNARLKYTIDRMTLPIFKKEVEAVFGKSFQPVRPFEFTTNIDNYGWVQGRDGNWHFTMFIENGRVEDSSRNQFKSGLREIATVHKGQFRLTANQHLILANVTPEDKPEIERLLKKWGLDNLNHSGLRLSSSACVAFPTCGLAMAESERYLPLLVDKVEKLLEDEGMRSDSIVMRMTGCPNGCARPWNAEIAFVGKAPGSYLMMLGGGHHGERLSKPWKSSVTEPEILALLKPLFKQWIAERNDGEPFGDWVIRAGIIKATTHGTNFWAETDAS</sequence>
<comment type="cofactor">
    <cofactor evidence="1">
        <name>siroheme</name>
        <dbReference type="ChEBI" id="CHEBI:60052"/>
    </cofactor>
</comment>
<keyword evidence="10" id="KW-0521">NADP</keyword>
<dbReference type="FunCoup" id="A0A1Y1UCX6">
    <property type="interactions" value="20"/>
</dbReference>
<comment type="caution">
    <text evidence="18">The sequence shown here is derived from an EMBL/GenBank/DDBJ whole genome shotgun (WGS) entry which is preliminary data.</text>
</comment>
<evidence type="ECO:0000256" key="9">
    <source>
        <dbReference type="ARBA" id="ARBA00022723"/>
    </source>
</evidence>
<dbReference type="InterPro" id="IPR005117">
    <property type="entry name" value="NiRdtase/SiRdtase_haem-b_fer"/>
</dbReference>
<dbReference type="InterPro" id="IPR045854">
    <property type="entry name" value="NO2/SO3_Rdtase_4Fe4S_sf"/>
</dbReference>
<dbReference type="InterPro" id="IPR029061">
    <property type="entry name" value="THDP-binding"/>
</dbReference>
<dbReference type="FunFam" id="3.30.413.10:FF:000004">
    <property type="entry name" value="Sulfite reductase [NADPH] hemoprotein beta-component"/>
    <property type="match status" value="1"/>
</dbReference>